<keyword evidence="3" id="KW-1185">Reference proteome</keyword>
<reference evidence="2" key="1">
    <citation type="submission" date="2023-03" db="EMBL/GenBank/DDBJ databases">
        <title>Massive genome expansion in bonnet fungi (Mycena s.s.) driven by repeated elements and novel gene families across ecological guilds.</title>
        <authorList>
            <consortium name="Lawrence Berkeley National Laboratory"/>
            <person name="Harder C.B."/>
            <person name="Miyauchi S."/>
            <person name="Viragh M."/>
            <person name="Kuo A."/>
            <person name="Thoen E."/>
            <person name="Andreopoulos B."/>
            <person name="Lu D."/>
            <person name="Skrede I."/>
            <person name="Drula E."/>
            <person name="Henrissat B."/>
            <person name="Morin E."/>
            <person name="Kohler A."/>
            <person name="Barry K."/>
            <person name="LaButti K."/>
            <person name="Morin E."/>
            <person name="Salamov A."/>
            <person name="Lipzen A."/>
            <person name="Mereny Z."/>
            <person name="Hegedus B."/>
            <person name="Baldrian P."/>
            <person name="Stursova M."/>
            <person name="Weitz H."/>
            <person name="Taylor A."/>
            <person name="Grigoriev I.V."/>
            <person name="Nagy L.G."/>
            <person name="Martin F."/>
            <person name="Kauserud H."/>
        </authorList>
    </citation>
    <scope>NUCLEOTIDE SEQUENCE</scope>
    <source>
        <strain evidence="2">9284</strain>
    </source>
</reference>
<dbReference type="AlphaFoldDB" id="A0AAD7CE99"/>
<dbReference type="EMBL" id="JARKIF010000002">
    <property type="protein sequence ID" value="KAJ7646647.1"/>
    <property type="molecule type" value="Genomic_DNA"/>
</dbReference>
<proteinExistence type="predicted"/>
<protein>
    <submittedName>
        <fullName evidence="2">Uncharacterized protein</fullName>
    </submittedName>
</protein>
<evidence type="ECO:0000313" key="3">
    <source>
        <dbReference type="Proteomes" id="UP001221142"/>
    </source>
</evidence>
<gene>
    <name evidence="2" type="ORF">FB45DRAFT_998097</name>
</gene>
<feature type="region of interest" description="Disordered" evidence="1">
    <location>
        <begin position="126"/>
        <end position="145"/>
    </location>
</feature>
<comment type="caution">
    <text evidence="2">The sequence shown here is derived from an EMBL/GenBank/DDBJ whole genome shotgun (WGS) entry which is preliminary data.</text>
</comment>
<evidence type="ECO:0000313" key="2">
    <source>
        <dbReference type="EMBL" id="KAJ7646647.1"/>
    </source>
</evidence>
<dbReference type="Proteomes" id="UP001221142">
    <property type="component" value="Unassembled WGS sequence"/>
</dbReference>
<feature type="region of interest" description="Disordered" evidence="1">
    <location>
        <begin position="102"/>
        <end position="121"/>
    </location>
</feature>
<name>A0AAD7CE99_9AGAR</name>
<accession>A0AAD7CE99</accession>
<evidence type="ECO:0000256" key="1">
    <source>
        <dbReference type="SAM" id="MobiDB-lite"/>
    </source>
</evidence>
<sequence length="219" mass="23674">MARHLTWGPVRAEEHPITRRLHHLGVIPWRALTSSFPSSQTCVYPASTADPTSALSRPSASLVAAAYGRSITSGLQTRNKGGSGVEVSELLMDRDVVRVARARSRSGANSGAGGAVPTDPYTKNEEWALEEQSPSSNSLPHHSPRALPFTVLTSQQRQLMTGSTPNVQSNAELIFGEVRYVRNSSSIDRQLCVLSPSCSQVIFAREVSNSAGSAWLKYE</sequence>
<organism evidence="2 3">
    <name type="scientific">Roridomyces roridus</name>
    <dbReference type="NCBI Taxonomy" id="1738132"/>
    <lineage>
        <taxon>Eukaryota</taxon>
        <taxon>Fungi</taxon>
        <taxon>Dikarya</taxon>
        <taxon>Basidiomycota</taxon>
        <taxon>Agaricomycotina</taxon>
        <taxon>Agaricomycetes</taxon>
        <taxon>Agaricomycetidae</taxon>
        <taxon>Agaricales</taxon>
        <taxon>Marasmiineae</taxon>
        <taxon>Mycenaceae</taxon>
        <taxon>Roridomyces</taxon>
    </lineage>
</organism>